<reference evidence="3 5" key="2">
    <citation type="submission" date="2018-06" db="EMBL/GenBank/DDBJ databases">
        <authorList>
            <consortium name="Pathogen Informatics"/>
            <person name="Doyle S."/>
        </authorList>
    </citation>
    <scope>NUCLEOTIDE SEQUENCE [LARGE SCALE GENOMIC DNA]</scope>
    <source>
        <strain evidence="3 5">NCTC10293</strain>
    </source>
</reference>
<evidence type="ECO:0000313" key="5">
    <source>
        <dbReference type="Proteomes" id="UP000255279"/>
    </source>
</evidence>
<keyword evidence="4" id="KW-1185">Reference proteome</keyword>
<organism evidence="2 4">
    <name type="scientific">Moraxella caviae</name>
    <dbReference type="NCBI Taxonomy" id="34060"/>
    <lineage>
        <taxon>Bacteria</taxon>
        <taxon>Pseudomonadati</taxon>
        <taxon>Pseudomonadota</taxon>
        <taxon>Gammaproteobacteria</taxon>
        <taxon>Moraxellales</taxon>
        <taxon>Moraxellaceae</taxon>
        <taxon>Moraxella</taxon>
    </lineage>
</organism>
<protein>
    <submittedName>
        <fullName evidence="3">Bicyclomycin/multidrug efflux system</fullName>
    </submittedName>
</protein>
<dbReference type="InterPro" id="IPR036259">
    <property type="entry name" value="MFS_trans_sf"/>
</dbReference>
<keyword evidence="1" id="KW-1133">Transmembrane helix</keyword>
<dbReference type="Proteomes" id="UP000190435">
    <property type="component" value="Unassembled WGS sequence"/>
</dbReference>
<dbReference type="Proteomes" id="UP000255279">
    <property type="component" value="Unassembled WGS sequence"/>
</dbReference>
<evidence type="ECO:0000313" key="4">
    <source>
        <dbReference type="Proteomes" id="UP000190435"/>
    </source>
</evidence>
<keyword evidence="1" id="KW-0812">Transmembrane</keyword>
<proteinExistence type="predicted"/>
<gene>
    <name evidence="2" type="ORF">B0181_00825</name>
    <name evidence="3" type="ORF">NCTC10293_00825</name>
</gene>
<dbReference type="SUPFAM" id="SSF103473">
    <property type="entry name" value="MFS general substrate transporter"/>
    <property type="match status" value="1"/>
</dbReference>
<dbReference type="EMBL" id="MUXU01000005">
    <property type="protein sequence ID" value="OOR93217.1"/>
    <property type="molecule type" value="Genomic_DNA"/>
</dbReference>
<feature type="transmembrane region" description="Helical" evidence="1">
    <location>
        <begin position="30"/>
        <end position="53"/>
    </location>
</feature>
<feature type="transmembrane region" description="Helical" evidence="1">
    <location>
        <begin position="92"/>
        <end position="112"/>
    </location>
</feature>
<dbReference type="Gene3D" id="1.20.1720.10">
    <property type="entry name" value="Multidrug resistance protein D"/>
    <property type="match status" value="1"/>
</dbReference>
<dbReference type="STRING" id="34060.B0181_00825"/>
<sequence>MLFVLIESFAFMAMFAYIAASPFVFQEFYGLSSLAFSLCFGVNGAALVVGSNLGGRLNNSKAVKMGVFGTLVTAVYVATALVLQVNVWLLEAGFFAMLLMIGVMLPALATLAMSAEKTYAGSASALLGFMVFAFGAIISPMVGLGDIFISSAIAIVLSSLLALACYALVVKKIGRV</sequence>
<feature type="transmembrane region" description="Helical" evidence="1">
    <location>
        <begin position="119"/>
        <end position="141"/>
    </location>
</feature>
<evidence type="ECO:0000256" key="1">
    <source>
        <dbReference type="SAM" id="Phobius"/>
    </source>
</evidence>
<evidence type="ECO:0000313" key="2">
    <source>
        <dbReference type="EMBL" id="OOR93217.1"/>
    </source>
</evidence>
<dbReference type="EMBL" id="UGQE01000001">
    <property type="protein sequence ID" value="STZ10490.1"/>
    <property type="molecule type" value="Genomic_DNA"/>
</dbReference>
<reference evidence="2 4" key="1">
    <citation type="submission" date="2017-02" db="EMBL/GenBank/DDBJ databases">
        <title>Draft genome sequence of Moraxella caviae CCUG 355 type strain.</title>
        <authorList>
            <person name="Engstrom-Jakobsson H."/>
            <person name="Salva-Serra F."/>
            <person name="Thorell K."/>
            <person name="Gonzales-Siles L."/>
            <person name="Karlsson R."/>
            <person name="Boulund F."/>
            <person name="Engstrand L."/>
            <person name="Moore E."/>
        </authorList>
    </citation>
    <scope>NUCLEOTIDE SEQUENCE [LARGE SCALE GENOMIC DNA]</scope>
    <source>
        <strain evidence="2 4">CCUG 355</strain>
    </source>
</reference>
<feature type="transmembrane region" description="Helical" evidence="1">
    <location>
        <begin position="65"/>
        <end position="86"/>
    </location>
</feature>
<feature type="transmembrane region" description="Helical" evidence="1">
    <location>
        <begin position="147"/>
        <end position="169"/>
    </location>
</feature>
<evidence type="ECO:0000313" key="3">
    <source>
        <dbReference type="EMBL" id="STZ10490.1"/>
    </source>
</evidence>
<dbReference type="AlphaFoldDB" id="A0A1T0ABX9"/>
<name>A0A1T0ABX9_9GAMM</name>
<keyword evidence="1" id="KW-0472">Membrane</keyword>
<accession>A0A1T0ABX9</accession>